<proteinExistence type="predicted"/>
<dbReference type="InterPro" id="IPR009056">
    <property type="entry name" value="Cyt_c-like_dom"/>
</dbReference>
<keyword evidence="3 8" id="KW-0349">Heme</keyword>
<evidence type="ECO:0000313" key="11">
    <source>
        <dbReference type="EMBL" id="BDI07428.1"/>
    </source>
</evidence>
<keyword evidence="7 8" id="KW-0408">Iron</keyword>
<sequence length="209" mass="21856">MGALLLGLVLGGAMLAGSASAAEPAAGAPAAADLAGAEAIVKERCHLCHGLQGESASAVFPRLAGQHAQYIAKQLGDFQSGQRKSDTMKSQAAPLTPAQMQALGAYFASRKVPGRAGRDADLLAVGRFIYQRGNTFSGLPACASCHGPQAHGTPQLPRLAGQHPRYIEDQLRQFNTRERTNDNAVMHTVASKLTELEAHAVASYIATLD</sequence>
<dbReference type="PANTHER" id="PTHR33751">
    <property type="entry name" value="CBB3-TYPE CYTOCHROME C OXIDASE SUBUNIT FIXP"/>
    <property type="match status" value="1"/>
</dbReference>
<evidence type="ECO:0000256" key="6">
    <source>
        <dbReference type="ARBA" id="ARBA00022982"/>
    </source>
</evidence>
<evidence type="ECO:0000256" key="8">
    <source>
        <dbReference type="PROSITE-ProRule" id="PRU00433"/>
    </source>
</evidence>
<dbReference type="InterPro" id="IPR036909">
    <property type="entry name" value="Cyt_c-like_dom_sf"/>
</dbReference>
<evidence type="ECO:0000256" key="3">
    <source>
        <dbReference type="ARBA" id="ARBA00022617"/>
    </source>
</evidence>
<keyword evidence="9" id="KW-0732">Signal</keyword>
<gene>
    <name evidence="11" type="ORF">CATMQ487_43980</name>
</gene>
<dbReference type="PROSITE" id="PS51007">
    <property type="entry name" value="CYTC"/>
    <property type="match status" value="2"/>
</dbReference>
<dbReference type="Pfam" id="PF00034">
    <property type="entry name" value="Cytochrom_C"/>
    <property type="match status" value="2"/>
</dbReference>
<reference evidence="11" key="1">
    <citation type="submission" date="2022-04" db="EMBL/GenBank/DDBJ databases">
        <title>Whole genome sequence of Sphaerotilus sp. FB-5.</title>
        <authorList>
            <person name="Takeda M."/>
            <person name="Narihara S."/>
            <person name="Akimoto M."/>
            <person name="Akimoto R."/>
            <person name="Nishiyashiki S."/>
            <person name="Murakami T."/>
        </authorList>
    </citation>
    <scope>NUCLEOTIDE SEQUENCE</scope>
    <source>
        <strain evidence="11">FB-5</strain>
    </source>
</reference>
<dbReference type="InterPro" id="IPR024167">
    <property type="entry name" value="Cytochrome_c4-like"/>
</dbReference>
<feature type="signal peptide" evidence="9">
    <location>
        <begin position="1"/>
        <end position="21"/>
    </location>
</feature>
<dbReference type="SUPFAM" id="SSF46626">
    <property type="entry name" value="Cytochrome c"/>
    <property type="match status" value="2"/>
</dbReference>
<comment type="subcellular location">
    <subcellularLocation>
        <location evidence="1">Periplasm</location>
    </subcellularLocation>
</comment>
<evidence type="ECO:0000256" key="5">
    <source>
        <dbReference type="ARBA" id="ARBA00022764"/>
    </source>
</evidence>
<accession>A0ABN6PTL8</accession>
<evidence type="ECO:0000256" key="1">
    <source>
        <dbReference type="ARBA" id="ARBA00004418"/>
    </source>
</evidence>
<dbReference type="RefSeq" id="WP_251970619.1">
    <property type="nucleotide sequence ID" value="NZ_AP025730.1"/>
</dbReference>
<keyword evidence="2" id="KW-0813">Transport</keyword>
<evidence type="ECO:0000313" key="12">
    <source>
        <dbReference type="Proteomes" id="UP001057498"/>
    </source>
</evidence>
<dbReference type="PANTHER" id="PTHR33751:SF9">
    <property type="entry name" value="CYTOCHROME C4"/>
    <property type="match status" value="1"/>
</dbReference>
<name>A0ABN6PTL8_9BURK</name>
<keyword evidence="6" id="KW-0249">Electron transport</keyword>
<evidence type="ECO:0000256" key="9">
    <source>
        <dbReference type="SAM" id="SignalP"/>
    </source>
</evidence>
<evidence type="ECO:0000256" key="2">
    <source>
        <dbReference type="ARBA" id="ARBA00022448"/>
    </source>
</evidence>
<protein>
    <submittedName>
        <fullName evidence="11">Cytochrome c</fullName>
    </submittedName>
</protein>
<dbReference type="InterPro" id="IPR050597">
    <property type="entry name" value="Cytochrome_c_Oxidase_Subunit"/>
</dbReference>
<keyword evidence="5" id="KW-0574">Periplasm</keyword>
<dbReference type="Gene3D" id="1.10.760.10">
    <property type="entry name" value="Cytochrome c-like domain"/>
    <property type="match status" value="2"/>
</dbReference>
<keyword evidence="4 8" id="KW-0479">Metal-binding</keyword>
<keyword evidence="12" id="KW-1185">Reference proteome</keyword>
<dbReference type="Proteomes" id="UP001057498">
    <property type="component" value="Chromosome"/>
</dbReference>
<evidence type="ECO:0000256" key="7">
    <source>
        <dbReference type="ARBA" id="ARBA00023004"/>
    </source>
</evidence>
<feature type="domain" description="Cytochrome c" evidence="10">
    <location>
        <begin position="32"/>
        <end position="111"/>
    </location>
</feature>
<organism evidence="11 12">
    <name type="scientific">Sphaerotilus microaerophilus</name>
    <dbReference type="NCBI Taxonomy" id="2914710"/>
    <lineage>
        <taxon>Bacteria</taxon>
        <taxon>Pseudomonadati</taxon>
        <taxon>Pseudomonadota</taxon>
        <taxon>Betaproteobacteria</taxon>
        <taxon>Burkholderiales</taxon>
        <taxon>Sphaerotilaceae</taxon>
        <taxon>Sphaerotilus</taxon>
    </lineage>
</organism>
<dbReference type="EMBL" id="AP025730">
    <property type="protein sequence ID" value="BDI07428.1"/>
    <property type="molecule type" value="Genomic_DNA"/>
</dbReference>
<feature type="domain" description="Cytochrome c" evidence="10">
    <location>
        <begin position="121"/>
        <end position="209"/>
    </location>
</feature>
<dbReference type="PIRSF" id="PIRSF000005">
    <property type="entry name" value="Cytochrome_c4"/>
    <property type="match status" value="1"/>
</dbReference>
<feature type="chain" id="PRO_5045626786" evidence="9">
    <location>
        <begin position="22"/>
        <end position="209"/>
    </location>
</feature>
<evidence type="ECO:0000256" key="4">
    <source>
        <dbReference type="ARBA" id="ARBA00022723"/>
    </source>
</evidence>
<evidence type="ECO:0000259" key="10">
    <source>
        <dbReference type="PROSITE" id="PS51007"/>
    </source>
</evidence>